<dbReference type="AlphaFoldDB" id="D3ANA4"/>
<accession>D3ANA4</accession>
<protein>
    <submittedName>
        <fullName evidence="1">Uncharacterized protein</fullName>
    </submittedName>
</protein>
<dbReference type="Proteomes" id="UP000004968">
    <property type="component" value="Unassembled WGS sequence"/>
</dbReference>
<proteinExistence type="predicted"/>
<gene>
    <name evidence="1" type="ORF">CLOSTHATH_05104</name>
</gene>
<evidence type="ECO:0000313" key="2">
    <source>
        <dbReference type="Proteomes" id="UP000004968"/>
    </source>
</evidence>
<evidence type="ECO:0000313" key="1">
    <source>
        <dbReference type="EMBL" id="EFC96692.1"/>
    </source>
</evidence>
<organism evidence="1 2">
    <name type="scientific">Hungatella hathewayi DSM 13479</name>
    <dbReference type="NCBI Taxonomy" id="566550"/>
    <lineage>
        <taxon>Bacteria</taxon>
        <taxon>Bacillati</taxon>
        <taxon>Bacillota</taxon>
        <taxon>Clostridia</taxon>
        <taxon>Lachnospirales</taxon>
        <taxon>Lachnospiraceae</taxon>
        <taxon>Hungatella</taxon>
    </lineage>
</organism>
<comment type="caution">
    <text evidence="1">The sequence shown here is derived from an EMBL/GenBank/DDBJ whole genome shotgun (WGS) entry which is preliminary data.</text>
</comment>
<dbReference type="HOGENOM" id="CLU_3166424_0_0_9"/>
<dbReference type="EMBL" id="ACIO01000508">
    <property type="protein sequence ID" value="EFC96692.1"/>
    <property type="molecule type" value="Genomic_DNA"/>
</dbReference>
<name>D3ANA4_9FIRM</name>
<sequence length="52" mass="6016">MEGDYLKKGNSFSYYDGPVKDSGRTLEEIEEAIEKEKERCDGMTSWSEAFEE</sequence>
<reference evidence="1 2" key="1">
    <citation type="submission" date="2010-01" db="EMBL/GenBank/DDBJ databases">
        <authorList>
            <person name="Weinstock G."/>
            <person name="Sodergren E."/>
            <person name="Clifton S."/>
            <person name="Fulton L."/>
            <person name="Fulton B."/>
            <person name="Courtney L."/>
            <person name="Fronick C."/>
            <person name="Harrison M."/>
            <person name="Strong C."/>
            <person name="Farmer C."/>
            <person name="Delahaunty K."/>
            <person name="Markovic C."/>
            <person name="Hall O."/>
            <person name="Minx P."/>
            <person name="Tomlinson C."/>
            <person name="Mitreva M."/>
            <person name="Nelson J."/>
            <person name="Hou S."/>
            <person name="Wollam A."/>
            <person name="Pepin K.H."/>
            <person name="Johnson M."/>
            <person name="Bhonagiri V."/>
            <person name="Nash W.E."/>
            <person name="Warren W."/>
            <person name="Chinwalla A."/>
            <person name="Mardis E.R."/>
            <person name="Wilson R.K."/>
        </authorList>
    </citation>
    <scope>NUCLEOTIDE SEQUENCE [LARGE SCALE GENOMIC DNA]</scope>
    <source>
        <strain evidence="1 2">DSM 13479</strain>
    </source>
</reference>